<name>A0A6A6BA51_9PEZI</name>
<evidence type="ECO:0000313" key="2">
    <source>
        <dbReference type="EMBL" id="KAF2139787.1"/>
    </source>
</evidence>
<proteinExistence type="predicted"/>
<dbReference type="AlphaFoldDB" id="A0A6A6BA51"/>
<organism evidence="2 3">
    <name type="scientific">Aplosporella prunicola CBS 121167</name>
    <dbReference type="NCBI Taxonomy" id="1176127"/>
    <lineage>
        <taxon>Eukaryota</taxon>
        <taxon>Fungi</taxon>
        <taxon>Dikarya</taxon>
        <taxon>Ascomycota</taxon>
        <taxon>Pezizomycotina</taxon>
        <taxon>Dothideomycetes</taxon>
        <taxon>Dothideomycetes incertae sedis</taxon>
        <taxon>Botryosphaeriales</taxon>
        <taxon>Aplosporellaceae</taxon>
        <taxon>Aplosporella</taxon>
    </lineage>
</organism>
<gene>
    <name evidence="2" type="ORF">K452DRAFT_299781</name>
</gene>
<sequence length="267" mass="30024">MHYKVGATSRQVYQKTFAASYRAHLNAEARKKLIVKLQSEMQQKERAVQQRLADSDVMGRLTSRELDSMARINDELSGKVSVVLDTRFLDMENHNKIQNNDLIHKSNEHTKIHDSLLDATAKLNSSTAARVQLSKELTELNNLNSTIMGDQAGTIEENAALRSKEAKLAKSDEWLTSERESLLINEAHTALIADNQALKSSYAALEMDKASFETLANSVIRFLLKGGCRLDAHVRKVDADLKIYKTEARLLKEYNGNRATSHDLLNE</sequence>
<evidence type="ECO:0000313" key="3">
    <source>
        <dbReference type="Proteomes" id="UP000799438"/>
    </source>
</evidence>
<evidence type="ECO:0000256" key="1">
    <source>
        <dbReference type="SAM" id="Coils"/>
    </source>
</evidence>
<dbReference type="RefSeq" id="XP_033395500.1">
    <property type="nucleotide sequence ID" value="XM_033542264.1"/>
</dbReference>
<protein>
    <submittedName>
        <fullName evidence="2">Uncharacterized protein</fullName>
    </submittedName>
</protein>
<keyword evidence="3" id="KW-1185">Reference proteome</keyword>
<feature type="coiled-coil region" evidence="1">
    <location>
        <begin position="27"/>
        <end position="54"/>
    </location>
</feature>
<dbReference type="Proteomes" id="UP000799438">
    <property type="component" value="Unassembled WGS sequence"/>
</dbReference>
<accession>A0A6A6BA51</accession>
<keyword evidence="1" id="KW-0175">Coiled coil</keyword>
<reference evidence="2" key="1">
    <citation type="journal article" date="2020" name="Stud. Mycol.">
        <title>101 Dothideomycetes genomes: a test case for predicting lifestyles and emergence of pathogens.</title>
        <authorList>
            <person name="Haridas S."/>
            <person name="Albert R."/>
            <person name="Binder M."/>
            <person name="Bloem J."/>
            <person name="Labutti K."/>
            <person name="Salamov A."/>
            <person name="Andreopoulos B."/>
            <person name="Baker S."/>
            <person name="Barry K."/>
            <person name="Bills G."/>
            <person name="Bluhm B."/>
            <person name="Cannon C."/>
            <person name="Castanera R."/>
            <person name="Culley D."/>
            <person name="Daum C."/>
            <person name="Ezra D."/>
            <person name="Gonzalez J."/>
            <person name="Henrissat B."/>
            <person name="Kuo A."/>
            <person name="Liang C."/>
            <person name="Lipzen A."/>
            <person name="Lutzoni F."/>
            <person name="Magnuson J."/>
            <person name="Mondo S."/>
            <person name="Nolan M."/>
            <person name="Ohm R."/>
            <person name="Pangilinan J."/>
            <person name="Park H.-J."/>
            <person name="Ramirez L."/>
            <person name="Alfaro M."/>
            <person name="Sun H."/>
            <person name="Tritt A."/>
            <person name="Yoshinaga Y."/>
            <person name="Zwiers L.-H."/>
            <person name="Turgeon B."/>
            <person name="Goodwin S."/>
            <person name="Spatafora J."/>
            <person name="Crous P."/>
            <person name="Grigoriev I."/>
        </authorList>
    </citation>
    <scope>NUCLEOTIDE SEQUENCE</scope>
    <source>
        <strain evidence="2">CBS 121167</strain>
    </source>
</reference>
<dbReference type="GeneID" id="54299761"/>
<dbReference type="EMBL" id="ML995491">
    <property type="protein sequence ID" value="KAF2139787.1"/>
    <property type="molecule type" value="Genomic_DNA"/>
</dbReference>